<accession>A0A8S3EQH7</accession>
<protein>
    <submittedName>
        <fullName evidence="1">Uncharacterized protein</fullName>
    </submittedName>
</protein>
<reference evidence="1" key="1">
    <citation type="submission" date="2021-02" db="EMBL/GenBank/DDBJ databases">
        <authorList>
            <person name="Nowell W R."/>
        </authorList>
    </citation>
    <scope>NUCLEOTIDE SEQUENCE</scope>
</reference>
<feature type="non-terminal residue" evidence="1">
    <location>
        <position position="1"/>
    </location>
</feature>
<name>A0A8S3EQH7_9BILA</name>
<comment type="caution">
    <text evidence="1">The sequence shown here is derived from an EMBL/GenBank/DDBJ whole genome shotgun (WGS) entry which is preliminary data.</text>
</comment>
<dbReference type="Proteomes" id="UP000681967">
    <property type="component" value="Unassembled WGS sequence"/>
</dbReference>
<dbReference type="EMBL" id="CAJOBH010233511">
    <property type="protein sequence ID" value="CAF5080712.1"/>
    <property type="molecule type" value="Genomic_DNA"/>
</dbReference>
<organism evidence="1 3">
    <name type="scientific">Rotaria magnacalcarata</name>
    <dbReference type="NCBI Taxonomy" id="392030"/>
    <lineage>
        <taxon>Eukaryota</taxon>
        <taxon>Metazoa</taxon>
        <taxon>Spiralia</taxon>
        <taxon>Gnathifera</taxon>
        <taxon>Rotifera</taxon>
        <taxon>Eurotatoria</taxon>
        <taxon>Bdelloidea</taxon>
        <taxon>Philodinida</taxon>
        <taxon>Philodinidae</taxon>
        <taxon>Rotaria</taxon>
    </lineage>
</organism>
<evidence type="ECO:0000313" key="3">
    <source>
        <dbReference type="Proteomes" id="UP000681967"/>
    </source>
</evidence>
<evidence type="ECO:0000313" key="1">
    <source>
        <dbReference type="EMBL" id="CAF5080712.1"/>
    </source>
</evidence>
<evidence type="ECO:0000313" key="2">
    <source>
        <dbReference type="EMBL" id="CAF5196694.1"/>
    </source>
</evidence>
<gene>
    <name evidence="1" type="ORF">BYL167_LOCUS61890</name>
    <name evidence="2" type="ORF">SMN809_LOCUS74248</name>
</gene>
<sequence length="58" mass="7493">MTNIKELACHIQITRHYHRLHWTFDEDLQRRLSHLKFSKCFIQFHRKFWYQNRYFIPL</sequence>
<dbReference type="AlphaFoldDB" id="A0A8S3EQH7"/>
<dbReference type="Proteomes" id="UP000676336">
    <property type="component" value="Unassembled WGS sequence"/>
</dbReference>
<proteinExistence type="predicted"/>
<dbReference type="EMBL" id="CAJOBI010329744">
    <property type="protein sequence ID" value="CAF5196694.1"/>
    <property type="molecule type" value="Genomic_DNA"/>
</dbReference>